<feature type="region of interest" description="Disordered" evidence="1">
    <location>
        <begin position="174"/>
        <end position="264"/>
    </location>
</feature>
<dbReference type="EMBL" id="JASNWA010000004">
    <property type="protein sequence ID" value="KAK3176973.1"/>
    <property type="molecule type" value="Genomic_DNA"/>
</dbReference>
<evidence type="ECO:0000256" key="1">
    <source>
        <dbReference type="SAM" id="MobiDB-lite"/>
    </source>
</evidence>
<feature type="compositionally biased region" description="Basic and acidic residues" evidence="1">
    <location>
        <begin position="187"/>
        <end position="245"/>
    </location>
</feature>
<evidence type="ECO:0008006" key="4">
    <source>
        <dbReference type="Google" id="ProtNLM"/>
    </source>
</evidence>
<reference evidence="2" key="1">
    <citation type="submission" date="2022-11" db="EMBL/GenBank/DDBJ databases">
        <title>Chromosomal genome sequence assembly and mating type (MAT) locus characterization of the leprose asexual lichenized fungus Lepraria neglecta (Nyl.) Erichsen.</title>
        <authorList>
            <person name="Allen J.L."/>
            <person name="Pfeffer B."/>
        </authorList>
    </citation>
    <scope>NUCLEOTIDE SEQUENCE</scope>
    <source>
        <strain evidence="2">Allen 5258</strain>
    </source>
</reference>
<dbReference type="AlphaFoldDB" id="A0AAD9ZED7"/>
<comment type="caution">
    <text evidence="2">The sequence shown here is derived from an EMBL/GenBank/DDBJ whole genome shotgun (WGS) entry which is preliminary data.</text>
</comment>
<proteinExistence type="predicted"/>
<organism evidence="2 3">
    <name type="scientific">Lepraria neglecta</name>
    <dbReference type="NCBI Taxonomy" id="209136"/>
    <lineage>
        <taxon>Eukaryota</taxon>
        <taxon>Fungi</taxon>
        <taxon>Dikarya</taxon>
        <taxon>Ascomycota</taxon>
        <taxon>Pezizomycotina</taxon>
        <taxon>Lecanoromycetes</taxon>
        <taxon>OSLEUM clade</taxon>
        <taxon>Lecanoromycetidae</taxon>
        <taxon>Lecanorales</taxon>
        <taxon>Lecanorineae</taxon>
        <taxon>Stereocaulaceae</taxon>
        <taxon>Lepraria</taxon>
    </lineage>
</organism>
<evidence type="ECO:0000313" key="3">
    <source>
        <dbReference type="Proteomes" id="UP001276659"/>
    </source>
</evidence>
<gene>
    <name evidence="2" type="ORF">OEA41_008299</name>
</gene>
<accession>A0AAD9ZED7</accession>
<sequence length="264" mass="29513">MTWTRLSFIEVAEESHCFLAKDRDYEVYEKEISKLRMANYFGVAFCGDTDATPHPGTSRVCLNSDTMFDAPDPKEEMWQTMVHELVHAYLQVACGRLRAHPLDVPGGYRIGHGFVFRFIINLIYHRVDKDLGKPIEDILYRYGPRTIDSLPSFVTNILGSLFDIELLEEKRADTGKAAESEATTAESTEKSTELTMKDTDAKDKGTKPEGKRAEPNTMGREPKDKDPVDAGSKAEKSKMPKDKSTKSSGKTADGPKTKAYSSSE</sequence>
<dbReference type="Proteomes" id="UP001276659">
    <property type="component" value="Unassembled WGS sequence"/>
</dbReference>
<keyword evidence="3" id="KW-1185">Reference proteome</keyword>
<name>A0AAD9ZED7_9LECA</name>
<evidence type="ECO:0000313" key="2">
    <source>
        <dbReference type="EMBL" id="KAK3176973.1"/>
    </source>
</evidence>
<protein>
    <recommendedName>
        <fullName evidence="4">SprT-like domain-containing protein</fullName>
    </recommendedName>
</protein>